<evidence type="ECO:0000259" key="6">
    <source>
        <dbReference type="PROSITE" id="PS51044"/>
    </source>
</evidence>
<evidence type="ECO:0000313" key="8">
    <source>
        <dbReference type="Proteomes" id="UP000265618"/>
    </source>
</evidence>
<feature type="region of interest" description="Disordered" evidence="5">
    <location>
        <begin position="1"/>
        <end position="65"/>
    </location>
</feature>
<evidence type="ECO:0000256" key="4">
    <source>
        <dbReference type="PROSITE-ProRule" id="PRU00452"/>
    </source>
</evidence>
<sequence length="455" mass="48238">MSRVYIALRRSTTANGTRTSGSSQPGTQSLPTQDSASHSDAGPTLGTIPPGSDCQRVQSGTDPKPCVPTAQCPSLGTPLTPYNITHLEAIIARQRERERVGHATQPVVPRSLGTQETESECPDVEDVSVGVSLRDPLSLTRMEIPVRSILCTHQRCVDYTTYISFQTQPEDRWVCPMCSKKTPCHTMRVDAYTEYLLSLKETQGVDCVTVDAVTGVPEWPVETEGERESKMGKHPAEGTDAGGIGRAAKRVCCDKDSEGGGGDEGYTGNEGSSVGEASSDWFSSEGEGEGDDVLSGISVRGGVRGGGVYDGGEGIHPVRIPMQEVEVVDISETTWSFGGSSDGGYEGERASPPVAQPSATDGTDTIDTIDITDSETIPPRQTGCDVSPSSVSYSSTLIDSAGISEERVELLRSILSDLAQKGVVGTDTPSIMSVSLSKEVQKEAISRGEEGFSQY</sequence>
<feature type="region of interest" description="Disordered" evidence="5">
    <location>
        <begin position="221"/>
        <end position="241"/>
    </location>
</feature>
<dbReference type="GO" id="GO:0000785">
    <property type="term" value="C:chromatin"/>
    <property type="evidence" value="ECO:0007669"/>
    <property type="project" value="TreeGrafter"/>
</dbReference>
<dbReference type="EMBL" id="BDIP01001301">
    <property type="protein sequence ID" value="GIQ84089.1"/>
    <property type="molecule type" value="Genomic_DNA"/>
</dbReference>
<gene>
    <name evidence="7" type="ORF">KIPB_005525</name>
</gene>
<comment type="caution">
    <text evidence="7">The sequence shown here is derived from an EMBL/GenBank/DDBJ whole genome shotgun (WGS) entry which is preliminary data.</text>
</comment>
<accession>A0A9K3GHF7</accession>
<dbReference type="Pfam" id="PF02891">
    <property type="entry name" value="zf-MIZ"/>
    <property type="match status" value="1"/>
</dbReference>
<dbReference type="InterPro" id="IPR004181">
    <property type="entry name" value="Znf_MIZ"/>
</dbReference>
<evidence type="ECO:0000313" key="7">
    <source>
        <dbReference type="EMBL" id="GIQ84089.1"/>
    </source>
</evidence>
<feature type="compositionally biased region" description="Basic and acidic residues" evidence="5">
    <location>
        <begin position="224"/>
        <end position="237"/>
    </location>
</feature>
<dbReference type="GO" id="GO:0008270">
    <property type="term" value="F:zinc ion binding"/>
    <property type="evidence" value="ECO:0007669"/>
    <property type="project" value="UniProtKB-KW"/>
</dbReference>
<name>A0A9K3GHF7_9EUKA</name>
<dbReference type="GO" id="GO:0061665">
    <property type="term" value="F:SUMO ligase activity"/>
    <property type="evidence" value="ECO:0007669"/>
    <property type="project" value="TreeGrafter"/>
</dbReference>
<feature type="compositionally biased region" description="Polar residues" evidence="5">
    <location>
        <begin position="10"/>
        <end position="38"/>
    </location>
</feature>
<dbReference type="Proteomes" id="UP000265618">
    <property type="component" value="Unassembled WGS sequence"/>
</dbReference>
<evidence type="ECO:0000256" key="5">
    <source>
        <dbReference type="SAM" id="MobiDB-lite"/>
    </source>
</evidence>
<feature type="region of interest" description="Disordered" evidence="5">
    <location>
        <begin position="340"/>
        <end position="364"/>
    </location>
</feature>
<keyword evidence="2 4" id="KW-0863">Zinc-finger</keyword>
<reference evidence="7 8" key="1">
    <citation type="journal article" date="2018" name="PLoS ONE">
        <title>The draft genome of Kipferlia bialata reveals reductive genome evolution in fornicate parasites.</title>
        <authorList>
            <person name="Tanifuji G."/>
            <person name="Takabayashi S."/>
            <person name="Kume K."/>
            <person name="Takagi M."/>
            <person name="Nakayama T."/>
            <person name="Kamikawa R."/>
            <person name="Inagaki Y."/>
            <person name="Hashimoto T."/>
        </authorList>
    </citation>
    <scope>NUCLEOTIDE SEQUENCE [LARGE SCALE GENOMIC DNA]</scope>
    <source>
        <strain evidence="7">NY0173</strain>
    </source>
</reference>
<dbReference type="OrthoDB" id="28127at2759"/>
<dbReference type="PANTHER" id="PTHR10782:SF4">
    <property type="entry name" value="TONALLI, ISOFORM E"/>
    <property type="match status" value="1"/>
</dbReference>
<dbReference type="PANTHER" id="PTHR10782">
    <property type="entry name" value="ZINC FINGER MIZ DOMAIN-CONTAINING PROTEIN"/>
    <property type="match status" value="1"/>
</dbReference>
<dbReference type="InterPro" id="IPR013083">
    <property type="entry name" value="Znf_RING/FYVE/PHD"/>
</dbReference>
<organism evidence="7 8">
    <name type="scientific">Kipferlia bialata</name>
    <dbReference type="NCBI Taxonomy" id="797122"/>
    <lineage>
        <taxon>Eukaryota</taxon>
        <taxon>Metamonada</taxon>
        <taxon>Carpediemonas-like organisms</taxon>
        <taxon>Kipferlia</taxon>
    </lineage>
</organism>
<evidence type="ECO:0000256" key="2">
    <source>
        <dbReference type="ARBA" id="ARBA00022771"/>
    </source>
</evidence>
<keyword evidence="8" id="KW-1185">Reference proteome</keyword>
<keyword evidence="3" id="KW-0862">Zinc</keyword>
<dbReference type="Gene3D" id="3.30.40.10">
    <property type="entry name" value="Zinc/RING finger domain, C3HC4 (zinc finger)"/>
    <property type="match status" value="1"/>
</dbReference>
<keyword evidence="7" id="KW-0436">Ligase</keyword>
<feature type="region of interest" description="Disordered" evidence="5">
    <location>
        <begin position="255"/>
        <end position="298"/>
    </location>
</feature>
<evidence type="ECO:0000256" key="1">
    <source>
        <dbReference type="ARBA" id="ARBA00022723"/>
    </source>
</evidence>
<dbReference type="GO" id="GO:0016925">
    <property type="term" value="P:protein sumoylation"/>
    <property type="evidence" value="ECO:0007669"/>
    <property type="project" value="TreeGrafter"/>
</dbReference>
<feature type="domain" description="SP-RING-type" evidence="6">
    <location>
        <begin position="120"/>
        <end position="202"/>
    </location>
</feature>
<dbReference type="AlphaFoldDB" id="A0A9K3GHF7"/>
<keyword evidence="1" id="KW-0479">Metal-binding</keyword>
<dbReference type="CDD" id="cd16650">
    <property type="entry name" value="SP-RING_PIAS-like"/>
    <property type="match status" value="1"/>
</dbReference>
<dbReference type="PROSITE" id="PS51044">
    <property type="entry name" value="ZF_SP_RING"/>
    <property type="match status" value="1"/>
</dbReference>
<evidence type="ECO:0000256" key="3">
    <source>
        <dbReference type="ARBA" id="ARBA00022833"/>
    </source>
</evidence>
<dbReference type="GO" id="GO:0016874">
    <property type="term" value="F:ligase activity"/>
    <property type="evidence" value="ECO:0007669"/>
    <property type="project" value="UniProtKB-KW"/>
</dbReference>
<protein>
    <submittedName>
        <fullName evidence="7">E3 SUMO protein ligase</fullName>
    </submittedName>
</protein>
<proteinExistence type="predicted"/>